<gene>
    <name evidence="1" type="ORF">ACIBP5_02960</name>
</gene>
<evidence type="ECO:0000313" key="2">
    <source>
        <dbReference type="Proteomes" id="UP001612928"/>
    </source>
</evidence>
<dbReference type="EMBL" id="JBITMB010000001">
    <property type="protein sequence ID" value="MFI7438908.1"/>
    <property type="molecule type" value="Genomic_DNA"/>
</dbReference>
<dbReference type="Pfam" id="PF12900">
    <property type="entry name" value="Pyridox_ox_2"/>
    <property type="match status" value="1"/>
</dbReference>
<dbReference type="RefSeq" id="WP_397018457.1">
    <property type="nucleotide sequence ID" value="NZ_JBITMB010000001.1"/>
</dbReference>
<dbReference type="Proteomes" id="UP001612928">
    <property type="component" value="Unassembled WGS sequence"/>
</dbReference>
<evidence type="ECO:0000313" key="1">
    <source>
        <dbReference type="EMBL" id="MFI7438908.1"/>
    </source>
</evidence>
<organism evidence="1 2">
    <name type="scientific">Nonomuraea indica</name>
    <dbReference type="NCBI Taxonomy" id="1581193"/>
    <lineage>
        <taxon>Bacteria</taxon>
        <taxon>Bacillati</taxon>
        <taxon>Actinomycetota</taxon>
        <taxon>Actinomycetes</taxon>
        <taxon>Streptosporangiales</taxon>
        <taxon>Streptosporangiaceae</taxon>
        <taxon>Nonomuraea</taxon>
    </lineage>
</organism>
<dbReference type="InterPro" id="IPR024747">
    <property type="entry name" value="Pyridox_Oxase-rel"/>
</dbReference>
<proteinExistence type="predicted"/>
<accession>A0ABW7ZWH7</accession>
<sequence>MTSRDLEELSTAEALRLLAGVPIGRIVFTRHALPAIRPVNYLVADGQIVIRSNPGTVLSTEVAPSGSVVAFEADELDAERRLGWSVIVTGVARLVDDPEEAARYKARLRPWVAGEMDQVVRISPEIVTGFRLRPAAPALT</sequence>
<dbReference type="SUPFAM" id="SSF50475">
    <property type="entry name" value="FMN-binding split barrel"/>
    <property type="match status" value="1"/>
</dbReference>
<dbReference type="InterPro" id="IPR012349">
    <property type="entry name" value="Split_barrel_FMN-bd"/>
</dbReference>
<comment type="caution">
    <text evidence="1">The sequence shown here is derived from an EMBL/GenBank/DDBJ whole genome shotgun (WGS) entry which is preliminary data.</text>
</comment>
<name>A0ABW7ZWH7_9ACTN</name>
<dbReference type="Gene3D" id="2.30.110.10">
    <property type="entry name" value="Electron Transport, Fmn-binding Protein, Chain A"/>
    <property type="match status" value="1"/>
</dbReference>
<keyword evidence="2" id="KW-1185">Reference proteome</keyword>
<protein>
    <submittedName>
        <fullName evidence="1">Pyridoxamine 5'-phosphate oxidase family protein</fullName>
    </submittedName>
</protein>
<reference evidence="1 2" key="1">
    <citation type="submission" date="2024-10" db="EMBL/GenBank/DDBJ databases">
        <title>The Natural Products Discovery Center: Release of the First 8490 Sequenced Strains for Exploring Actinobacteria Biosynthetic Diversity.</title>
        <authorList>
            <person name="Kalkreuter E."/>
            <person name="Kautsar S.A."/>
            <person name="Yang D."/>
            <person name="Bader C.D."/>
            <person name="Teijaro C.N."/>
            <person name="Fluegel L."/>
            <person name="Davis C.M."/>
            <person name="Simpson J.R."/>
            <person name="Lauterbach L."/>
            <person name="Steele A.D."/>
            <person name="Gui C."/>
            <person name="Meng S."/>
            <person name="Li G."/>
            <person name="Viehrig K."/>
            <person name="Ye F."/>
            <person name="Su P."/>
            <person name="Kiefer A.F."/>
            <person name="Nichols A."/>
            <person name="Cepeda A.J."/>
            <person name="Yan W."/>
            <person name="Fan B."/>
            <person name="Jiang Y."/>
            <person name="Adhikari A."/>
            <person name="Zheng C.-J."/>
            <person name="Schuster L."/>
            <person name="Cowan T.M."/>
            <person name="Smanski M.J."/>
            <person name="Chevrette M.G."/>
            <person name="De Carvalho L.P.S."/>
            <person name="Shen B."/>
        </authorList>
    </citation>
    <scope>NUCLEOTIDE SEQUENCE [LARGE SCALE GENOMIC DNA]</scope>
    <source>
        <strain evidence="1 2">NPDC049503</strain>
    </source>
</reference>